<sequence length="1048" mass="117819">MKLIRQITLYSGQGDSQQTFFIELCDVGGNACVVNFRVTSRSGKIQEGTTTVVPVARAIAERTFDELVNSKLAAGYSQIPYAGTDAVKLSRSQAETARSAAILTRLRDALEDGQTARTKWKLSRVIWRAGELKLTEAAPYLLRLANQGDAMQQYCAAWALSRCADESNATDAIRVLGHIYSQDATPDKVRRIAAAGLARLLNYSDDATFYNALLATLPDDIRAAVEQADSTALSERLRYYLFTLKTASNTYLTTLYLLSQKYGAIREPLLTLLSELSFAPGYFQPIRQILKAAELYDDAEMFGLLAYRIEKTAHGYRSPSGYGFRRHGSAHIRGVGYVKVKEEYQQTLPRLAFSSKTRDYLRERMARTLRRAGEADSPAYAKLAARLLLMYDDGTDMTKPYFIPRYRYEYRPYRRIDISTHYDSYATNLAFNFVLYANSRRYRHEPNAGAWHCVAPYQPGQPAPDAREEAFPALWDKTPQTLVELLLKSRCGRVQEFAAKAFRANPDHAKLLDISHLIALLALPYPATNALALDIAAQRYTPGKPDFALVHALLNCPYQPAREMARRWIEKSAATFMQDAAFVCDLICSSYADGREWARAFLPAQHVFELQEQAIVSRALAMLVAAKSDELANEAVQEIGDILLLAFPRSMYRLGFEVIGDLLAHSSAELHALAGKILLKHTRDARMMPDKFFAALLQSPLPQARSIGVQLLGKLPDYQLLEKQSLLMNFCISEFPEIRQAAKPLIGRLANSQKAFGDALAQLLFSAMLFKEAAGGIHQDVYALLTEELRPHLALFDADKAVKLLKSPHLHATLLGAYLLKNVVEIGAFSARQIIELAKNELRDVREAAWNFYRRYPAQIKQDAAVALGIVDSDWEDSRRFAFDYFRATFTENDWTPELLVSLCDSVRDDVRAFGREMITRFFREADGTDYLLKLSQHPSADLQLFATHYLEQFAANHADRIEKLEPYFVTMLSQVNKGRVAKTRIFSFLRAEAEKDEAAARVAARILTRQSATCAIRDKAACIEALRAIRNRFPQIDTPLKAVEPPI</sequence>
<reference evidence="1 2" key="1">
    <citation type="journal article" date="2015" name="PeerJ">
        <title>First genomic representation of candidate bacterial phylum KSB3 points to enhanced environmental sensing as a trigger of wastewater bulking.</title>
        <authorList>
            <person name="Sekiguchi Y."/>
            <person name="Ohashi A."/>
            <person name="Parks D.H."/>
            <person name="Yamauchi T."/>
            <person name="Tyson G.W."/>
            <person name="Hugenholtz P."/>
        </authorList>
    </citation>
    <scope>NUCLEOTIDE SEQUENCE [LARGE SCALE GENOMIC DNA]</scope>
</reference>
<dbReference type="EMBL" id="DF820455">
    <property type="protein sequence ID" value="GAK48935.1"/>
    <property type="molecule type" value="Genomic_DNA"/>
</dbReference>
<dbReference type="Proteomes" id="UP000030700">
    <property type="component" value="Unassembled WGS sequence"/>
</dbReference>
<dbReference type="InterPro" id="IPR011989">
    <property type="entry name" value="ARM-like"/>
</dbReference>
<dbReference type="HOGENOM" id="CLU_010523_0_0_0"/>
<protein>
    <submittedName>
        <fullName evidence="1">Putative WGR protein</fullName>
    </submittedName>
</protein>
<dbReference type="SUPFAM" id="SSF48371">
    <property type="entry name" value="ARM repeat"/>
    <property type="match status" value="1"/>
</dbReference>
<organism evidence="1 2">
    <name type="scientific">Candidatus Moduliflexus flocculans</name>
    <dbReference type="NCBI Taxonomy" id="1499966"/>
    <lineage>
        <taxon>Bacteria</taxon>
        <taxon>Candidatus Moduliflexota</taxon>
        <taxon>Candidatus Moduliflexia</taxon>
        <taxon>Candidatus Moduliflexales</taxon>
        <taxon>Candidatus Moduliflexaceae</taxon>
    </lineage>
</organism>
<name>A0A0S6VPR8_9BACT</name>
<keyword evidence="2" id="KW-1185">Reference proteome</keyword>
<proteinExistence type="predicted"/>
<dbReference type="STRING" id="1499966.U14_00147"/>
<accession>A0A0S6VPR8</accession>
<gene>
    <name evidence="1" type="ORF">U14_00147</name>
</gene>
<dbReference type="AlphaFoldDB" id="A0A0S6VPR8"/>
<dbReference type="Gene3D" id="1.25.10.10">
    <property type="entry name" value="Leucine-rich Repeat Variant"/>
    <property type="match status" value="1"/>
</dbReference>
<dbReference type="InterPro" id="IPR016024">
    <property type="entry name" value="ARM-type_fold"/>
</dbReference>
<evidence type="ECO:0000313" key="1">
    <source>
        <dbReference type="EMBL" id="GAK48935.1"/>
    </source>
</evidence>
<evidence type="ECO:0000313" key="2">
    <source>
        <dbReference type="Proteomes" id="UP000030700"/>
    </source>
</evidence>